<gene>
    <name evidence="6" type="ORF">MW290_01025</name>
</gene>
<dbReference type="InterPro" id="IPR005119">
    <property type="entry name" value="LysR_subst-bd"/>
</dbReference>
<keyword evidence="2" id="KW-0805">Transcription regulation</keyword>
<dbReference type="Gene3D" id="1.10.10.10">
    <property type="entry name" value="Winged helix-like DNA-binding domain superfamily/Winged helix DNA-binding domain"/>
    <property type="match status" value="1"/>
</dbReference>
<dbReference type="PROSITE" id="PS50931">
    <property type="entry name" value="HTH_LYSR"/>
    <property type="match status" value="1"/>
</dbReference>
<evidence type="ECO:0000313" key="7">
    <source>
        <dbReference type="Proteomes" id="UP001056201"/>
    </source>
</evidence>
<dbReference type="InterPro" id="IPR058163">
    <property type="entry name" value="LysR-type_TF_proteobact-type"/>
</dbReference>
<dbReference type="Gene3D" id="3.40.190.290">
    <property type="match status" value="1"/>
</dbReference>
<dbReference type="RefSeq" id="WP_250195504.1">
    <property type="nucleotide sequence ID" value="NZ_CP097635.1"/>
</dbReference>
<dbReference type="CDD" id="cd08475">
    <property type="entry name" value="PBP2_CrgA_like_6"/>
    <property type="match status" value="1"/>
</dbReference>
<evidence type="ECO:0000313" key="6">
    <source>
        <dbReference type="EMBL" id="URI07239.1"/>
    </source>
</evidence>
<keyword evidence="3" id="KW-0238">DNA-binding</keyword>
<dbReference type="SUPFAM" id="SSF53850">
    <property type="entry name" value="Periplasmic binding protein-like II"/>
    <property type="match status" value="1"/>
</dbReference>
<evidence type="ECO:0000256" key="4">
    <source>
        <dbReference type="ARBA" id="ARBA00023163"/>
    </source>
</evidence>
<dbReference type="Pfam" id="PF03466">
    <property type="entry name" value="LysR_substrate"/>
    <property type="match status" value="1"/>
</dbReference>
<dbReference type="PANTHER" id="PTHR30537:SF5">
    <property type="entry name" value="HTH-TYPE TRANSCRIPTIONAL ACTIVATOR TTDR-RELATED"/>
    <property type="match status" value="1"/>
</dbReference>
<dbReference type="EMBL" id="CP097635">
    <property type="protein sequence ID" value="URI07239.1"/>
    <property type="molecule type" value="Genomic_DNA"/>
</dbReference>
<dbReference type="PANTHER" id="PTHR30537">
    <property type="entry name" value="HTH-TYPE TRANSCRIPTIONAL REGULATOR"/>
    <property type="match status" value="1"/>
</dbReference>
<accession>A0ABY4S471</accession>
<keyword evidence="7" id="KW-1185">Reference proteome</keyword>
<keyword evidence="4" id="KW-0804">Transcription</keyword>
<feature type="domain" description="HTH lysR-type" evidence="5">
    <location>
        <begin position="4"/>
        <end position="61"/>
    </location>
</feature>
<evidence type="ECO:0000256" key="1">
    <source>
        <dbReference type="ARBA" id="ARBA00009437"/>
    </source>
</evidence>
<dbReference type="Proteomes" id="UP001056201">
    <property type="component" value="Chromosome 1"/>
</dbReference>
<evidence type="ECO:0000259" key="5">
    <source>
        <dbReference type="PROSITE" id="PS50931"/>
    </source>
</evidence>
<dbReference type="PRINTS" id="PR00039">
    <property type="entry name" value="HTHLYSR"/>
</dbReference>
<dbReference type="Pfam" id="PF00126">
    <property type="entry name" value="HTH_1"/>
    <property type="match status" value="1"/>
</dbReference>
<evidence type="ECO:0000256" key="2">
    <source>
        <dbReference type="ARBA" id="ARBA00023015"/>
    </source>
</evidence>
<name>A0ABY4S471_AQUTE</name>
<dbReference type="InterPro" id="IPR036388">
    <property type="entry name" value="WH-like_DNA-bd_sf"/>
</dbReference>
<reference evidence="6" key="1">
    <citation type="submission" date="2022-05" db="EMBL/GenBank/DDBJ databases">
        <title>An RpoN-dependent PEP-CTERM gene is involved in floc formation of an Aquincola tertiaricarbonis strain.</title>
        <authorList>
            <person name="Qiu D."/>
            <person name="Xia M."/>
        </authorList>
    </citation>
    <scope>NUCLEOTIDE SEQUENCE</scope>
    <source>
        <strain evidence="6">RN12</strain>
    </source>
</reference>
<sequence>MLADPLDGVAVFVETVRAGSFARAAEHLSVTRSAVGKTIARLEERLQVRLFHRSTRSLSLTEDGRLYHESCQRALDLLGAAESLLESGRKDVTGRLRVTAPVLFGRRCVAPVLLAWAARHPALELELSFSDRSMDLFADGFDLAVRMGPLKPDGALRARRLVGMRKLLCAAPAYLQRRGTPQQIDELHAHEHLVYRRGEYVQPLQFETAQGLVELVPRGRIRLDDLSAIVDAAVAGLGLAWVPTWLVHQELAAGQLVPLLTQHLSTPMEMHAVWAAHAPMPLRLRQAVDELVEALPGRVPAP</sequence>
<proteinExistence type="inferred from homology"/>
<dbReference type="InterPro" id="IPR000847">
    <property type="entry name" value="LysR_HTH_N"/>
</dbReference>
<protein>
    <submittedName>
        <fullName evidence="6">LysR family transcriptional regulator</fullName>
    </submittedName>
</protein>
<comment type="similarity">
    <text evidence="1">Belongs to the LysR transcriptional regulatory family.</text>
</comment>
<dbReference type="SUPFAM" id="SSF46785">
    <property type="entry name" value="Winged helix' DNA-binding domain"/>
    <property type="match status" value="1"/>
</dbReference>
<dbReference type="InterPro" id="IPR036390">
    <property type="entry name" value="WH_DNA-bd_sf"/>
</dbReference>
<evidence type="ECO:0000256" key="3">
    <source>
        <dbReference type="ARBA" id="ARBA00023125"/>
    </source>
</evidence>
<organism evidence="6 7">
    <name type="scientific">Aquincola tertiaricarbonis</name>
    <dbReference type="NCBI Taxonomy" id="391953"/>
    <lineage>
        <taxon>Bacteria</taxon>
        <taxon>Pseudomonadati</taxon>
        <taxon>Pseudomonadota</taxon>
        <taxon>Betaproteobacteria</taxon>
        <taxon>Burkholderiales</taxon>
        <taxon>Sphaerotilaceae</taxon>
        <taxon>Aquincola</taxon>
    </lineage>
</organism>